<dbReference type="AlphaFoldDB" id="A0A2W5QMF4"/>
<evidence type="ECO:0000313" key="1">
    <source>
        <dbReference type="EMBL" id="PZQ59007.1"/>
    </source>
</evidence>
<dbReference type="Proteomes" id="UP000249229">
    <property type="component" value="Unassembled WGS sequence"/>
</dbReference>
<name>A0A2W5QMF4_9SPHN</name>
<reference evidence="1 2" key="1">
    <citation type="submission" date="2017-08" db="EMBL/GenBank/DDBJ databases">
        <title>Infants hospitalized years apart are colonized by the same room-sourced microbial strains.</title>
        <authorList>
            <person name="Brooks B."/>
            <person name="Olm M.R."/>
            <person name="Firek B.A."/>
            <person name="Baker R."/>
            <person name="Thomas B.C."/>
            <person name="Morowitz M.J."/>
            <person name="Banfield J.F."/>
        </authorList>
    </citation>
    <scope>NUCLEOTIDE SEQUENCE [LARGE SCALE GENOMIC DNA]</scope>
    <source>
        <strain evidence="1">S2_005_001_R1_22</strain>
    </source>
</reference>
<organism evidence="1 2">
    <name type="scientific">Sphingomonas taxi</name>
    <dbReference type="NCBI Taxonomy" id="1549858"/>
    <lineage>
        <taxon>Bacteria</taxon>
        <taxon>Pseudomonadati</taxon>
        <taxon>Pseudomonadota</taxon>
        <taxon>Alphaproteobacteria</taxon>
        <taxon>Sphingomonadales</taxon>
        <taxon>Sphingomonadaceae</taxon>
        <taxon>Sphingomonas</taxon>
    </lineage>
</organism>
<protein>
    <submittedName>
        <fullName evidence="1">Uncharacterized protein</fullName>
    </submittedName>
</protein>
<comment type="caution">
    <text evidence="1">The sequence shown here is derived from an EMBL/GenBank/DDBJ whole genome shotgun (WGS) entry which is preliminary data.</text>
</comment>
<dbReference type="EMBL" id="QFQI01000011">
    <property type="protein sequence ID" value="PZQ59007.1"/>
    <property type="molecule type" value="Genomic_DNA"/>
</dbReference>
<accession>A0A2W5QMF4</accession>
<sequence>MLLNIAAVGGTMAAAFLKSLKADGAKIKALAGAEAQKLATSIATIGELLKDGDIDQEEAEALIEVQQAATVAVFASLEGIGRVAARRATSAGLGSVTALVDGVIGIPLLGSLTQVAHVEAG</sequence>
<gene>
    <name evidence="1" type="ORF">DI544_12550</name>
</gene>
<evidence type="ECO:0000313" key="2">
    <source>
        <dbReference type="Proteomes" id="UP000249229"/>
    </source>
</evidence>
<proteinExistence type="predicted"/>